<sequence length="91" mass="10155">MEGNCGKQKKALPFAVVMAAFGEDSGDDFVSSFSYLSPLKEAFRSKGGNKRYSYREAASDAVIRCSLGHRNQSCCQMGWLRAFDMDDRVRT</sequence>
<proteinExistence type="predicted"/>
<reference evidence="1" key="1">
    <citation type="submission" date="2019-09" db="EMBL/GenBank/DDBJ databases">
        <title>Draft genome information of white flower Hibiscus syriacus.</title>
        <authorList>
            <person name="Kim Y.-M."/>
        </authorList>
    </citation>
    <scope>NUCLEOTIDE SEQUENCE [LARGE SCALE GENOMIC DNA]</scope>
    <source>
        <strain evidence="1">YM2019G1</strain>
    </source>
</reference>
<organism evidence="1 2">
    <name type="scientific">Hibiscus syriacus</name>
    <name type="common">Rose of Sharon</name>
    <dbReference type="NCBI Taxonomy" id="106335"/>
    <lineage>
        <taxon>Eukaryota</taxon>
        <taxon>Viridiplantae</taxon>
        <taxon>Streptophyta</taxon>
        <taxon>Embryophyta</taxon>
        <taxon>Tracheophyta</taxon>
        <taxon>Spermatophyta</taxon>
        <taxon>Magnoliopsida</taxon>
        <taxon>eudicotyledons</taxon>
        <taxon>Gunneridae</taxon>
        <taxon>Pentapetalae</taxon>
        <taxon>rosids</taxon>
        <taxon>malvids</taxon>
        <taxon>Malvales</taxon>
        <taxon>Malvaceae</taxon>
        <taxon>Malvoideae</taxon>
        <taxon>Hibiscus</taxon>
    </lineage>
</organism>
<gene>
    <name evidence="1" type="ORF">F3Y22_tig00111358pilonHSYRG00135</name>
</gene>
<accession>A0A6A2YNW2</accession>
<comment type="caution">
    <text evidence="1">The sequence shown here is derived from an EMBL/GenBank/DDBJ whole genome shotgun (WGS) entry which is preliminary data.</text>
</comment>
<protein>
    <submittedName>
        <fullName evidence="1">Uncharacterized protein</fullName>
    </submittedName>
</protein>
<dbReference type="Proteomes" id="UP000436088">
    <property type="component" value="Unassembled WGS sequence"/>
</dbReference>
<evidence type="ECO:0000313" key="1">
    <source>
        <dbReference type="EMBL" id="KAE8680962.1"/>
    </source>
</evidence>
<name>A0A6A2YNW2_HIBSY</name>
<keyword evidence="2" id="KW-1185">Reference proteome</keyword>
<evidence type="ECO:0000313" key="2">
    <source>
        <dbReference type="Proteomes" id="UP000436088"/>
    </source>
</evidence>
<dbReference type="EMBL" id="VEPZ02001319">
    <property type="protein sequence ID" value="KAE8680962.1"/>
    <property type="molecule type" value="Genomic_DNA"/>
</dbReference>
<dbReference type="AlphaFoldDB" id="A0A6A2YNW2"/>